<proteinExistence type="predicted"/>
<feature type="transmembrane region" description="Helical" evidence="1">
    <location>
        <begin position="513"/>
        <end position="534"/>
    </location>
</feature>
<keyword evidence="5" id="KW-1185">Reference proteome</keyword>
<dbReference type="InterPro" id="IPR001466">
    <property type="entry name" value="Beta-lactam-related"/>
</dbReference>
<keyword evidence="1" id="KW-1133">Transmembrane helix</keyword>
<accession>A0A5C5U4C5</accession>
<protein>
    <submittedName>
        <fullName evidence="4">Beta-lactamase family protein</fullName>
    </submittedName>
</protein>
<dbReference type="PANTHER" id="PTHR46825:SF9">
    <property type="entry name" value="BETA-LACTAMASE-RELATED DOMAIN-CONTAINING PROTEIN"/>
    <property type="match status" value="1"/>
</dbReference>
<dbReference type="InterPro" id="IPR050491">
    <property type="entry name" value="AmpC-like"/>
</dbReference>
<dbReference type="EMBL" id="VOHE01000002">
    <property type="protein sequence ID" value="TWT20578.1"/>
    <property type="molecule type" value="Genomic_DNA"/>
</dbReference>
<feature type="chain" id="PRO_5022660386" evidence="2">
    <location>
        <begin position="20"/>
        <end position="652"/>
    </location>
</feature>
<feature type="signal peptide" evidence="2">
    <location>
        <begin position="1"/>
        <end position="19"/>
    </location>
</feature>
<dbReference type="Proteomes" id="UP000315949">
    <property type="component" value="Unassembled WGS sequence"/>
</dbReference>
<dbReference type="PANTHER" id="PTHR46825">
    <property type="entry name" value="D-ALANYL-D-ALANINE-CARBOXYPEPTIDASE/ENDOPEPTIDASE AMPH"/>
    <property type="match status" value="1"/>
</dbReference>
<gene>
    <name evidence="4" type="ORF">FQY79_04370</name>
</gene>
<evidence type="ECO:0000313" key="4">
    <source>
        <dbReference type="EMBL" id="TWT20578.1"/>
    </source>
</evidence>
<comment type="caution">
    <text evidence="4">The sequence shown here is derived from an EMBL/GenBank/DDBJ whole genome shotgun (WGS) entry which is preliminary data.</text>
</comment>
<keyword evidence="1" id="KW-0472">Membrane</keyword>
<feature type="domain" description="Beta-lactamase-related" evidence="3">
    <location>
        <begin position="51"/>
        <end position="395"/>
    </location>
</feature>
<dbReference type="AlphaFoldDB" id="A0A5C5U4C5"/>
<dbReference type="Pfam" id="PF00144">
    <property type="entry name" value="Beta-lactamase"/>
    <property type="match status" value="1"/>
</dbReference>
<reference evidence="4 5" key="1">
    <citation type="submission" date="2019-07" db="EMBL/GenBank/DDBJ databases">
        <title>Luteimonas sp. YD-1 nov., isolated from acidic soil.</title>
        <authorList>
            <person name="Zhou J."/>
        </authorList>
    </citation>
    <scope>NUCLEOTIDE SEQUENCE [LARGE SCALE GENOMIC DNA]</scope>
    <source>
        <strain evidence="4 5">YD-1</strain>
    </source>
</reference>
<keyword evidence="1" id="KW-0812">Transmembrane</keyword>
<name>A0A5C5U4C5_9GAMM</name>
<sequence length="652" mass="70036">MPRLLLAAFAAMLSLCPSAMLPAREPPPSGDGEAAPGRPRAIDPADLSAYVDGLVEGAMQRDGVAGVTVAVVDREGLLLLRGYGIASQSPRREVDPSATLFRIGSVSKTFTGLLALQLVDEGRLDLDAAANSYLPDALRLPDDGYPPVLVRHLFTHTAGFEDSALGHLFVDRPGRVLPLEDYLRLHRPRRVRPPGTVAVYSNYSLALLGAVVAQVAGMPFEAFAERRLFEPAGMRLTTFREPLAAGDPRRAGAAFDRRWAQGLRREGGGFAPQAFEHIAQVAPAGSASSTAHDMGRYLRMLLRGGELDGVEVIAPSAHARLLGPALFRNAPEVGGFTYGFFDWRLGRMRVLAHAGATNWFHSMMVLAPEAGVGIFVSTNSDSGRALASQLPTRVLEHYFAQARTAPPAPPAAGVEAARFAGHYASLRRNESTTEKAMAGPPLQVVAAGEGVLLAIGGGHVRRWIAEGGLVFREAEGPGRIVFHQDADGRIAGFHDAAGHDSYERVPAWRDTRYLLPTIGLAGATSLLVLAGGWLRRGRRDPAGPAARSAAFWMQVSALAWLGFCGGLLWYAQRTMGDPAAAFYAYPGTLLTALLWSAPLLFVLVAVDLWHLRAAWGARGWSLGRRLRHVAAVLAWLLAAAALWQWNLVGWKL</sequence>
<feature type="transmembrane region" description="Helical" evidence="1">
    <location>
        <begin position="583"/>
        <end position="606"/>
    </location>
</feature>
<evidence type="ECO:0000256" key="2">
    <source>
        <dbReference type="SAM" id="SignalP"/>
    </source>
</evidence>
<feature type="transmembrane region" description="Helical" evidence="1">
    <location>
        <begin position="546"/>
        <end position="571"/>
    </location>
</feature>
<feature type="transmembrane region" description="Helical" evidence="1">
    <location>
        <begin position="626"/>
        <end position="645"/>
    </location>
</feature>
<dbReference type="OrthoDB" id="119951at2"/>
<evidence type="ECO:0000313" key="5">
    <source>
        <dbReference type="Proteomes" id="UP000315949"/>
    </source>
</evidence>
<dbReference type="InterPro" id="IPR012338">
    <property type="entry name" value="Beta-lactam/transpept-like"/>
</dbReference>
<dbReference type="RefSeq" id="WP_146311173.1">
    <property type="nucleotide sequence ID" value="NZ_VOHE01000002.1"/>
</dbReference>
<evidence type="ECO:0000256" key="1">
    <source>
        <dbReference type="SAM" id="Phobius"/>
    </source>
</evidence>
<organism evidence="4 5">
    <name type="scientific">Luteimonas wenzhouensis</name>
    <dbReference type="NCBI Taxonomy" id="2599615"/>
    <lineage>
        <taxon>Bacteria</taxon>
        <taxon>Pseudomonadati</taxon>
        <taxon>Pseudomonadota</taxon>
        <taxon>Gammaproteobacteria</taxon>
        <taxon>Lysobacterales</taxon>
        <taxon>Lysobacteraceae</taxon>
        <taxon>Luteimonas</taxon>
    </lineage>
</organism>
<evidence type="ECO:0000259" key="3">
    <source>
        <dbReference type="Pfam" id="PF00144"/>
    </source>
</evidence>
<dbReference type="SUPFAM" id="SSF56601">
    <property type="entry name" value="beta-lactamase/transpeptidase-like"/>
    <property type="match status" value="1"/>
</dbReference>
<dbReference type="Gene3D" id="3.40.710.10">
    <property type="entry name" value="DD-peptidase/beta-lactamase superfamily"/>
    <property type="match status" value="1"/>
</dbReference>
<keyword evidence="2" id="KW-0732">Signal</keyword>